<accession>A0A0T5XCR7</accession>
<dbReference type="Proteomes" id="UP000005273">
    <property type="component" value="Unassembled WGS sequence"/>
</dbReference>
<gene>
    <name evidence="8" type="primary">ribH</name>
    <name evidence="9" type="ORF">HMPREF1705_03422</name>
</gene>
<comment type="function">
    <text evidence="8">Catalyzes the formation of 6,7-dimethyl-8-ribityllumazine by condensation of 5-amino-6-(D-ribitylamino)uracil with 3,4-dihydroxy-2-butanone 4-phosphate. This is the penultimate step in the biosynthesis of riboflavin.</text>
</comment>
<dbReference type="RefSeq" id="WP_009201150.1">
    <property type="nucleotide sequence ID" value="NZ_ACJX03000001.1"/>
</dbReference>
<evidence type="ECO:0000256" key="1">
    <source>
        <dbReference type="ARBA" id="ARBA00004917"/>
    </source>
</evidence>
<name>A0A0T5XCR7_9BACT</name>
<feature type="binding site" evidence="8">
    <location>
        <position position="22"/>
    </location>
    <ligand>
        <name>5-amino-6-(D-ribitylamino)uracil</name>
        <dbReference type="ChEBI" id="CHEBI:15934"/>
    </ligand>
</feature>
<dbReference type="GO" id="GO:0009231">
    <property type="term" value="P:riboflavin biosynthetic process"/>
    <property type="evidence" value="ECO:0007669"/>
    <property type="project" value="UniProtKB-UniRule"/>
</dbReference>
<feature type="binding site" evidence="8">
    <location>
        <begin position="80"/>
        <end position="82"/>
    </location>
    <ligand>
        <name>5-amino-6-(D-ribitylamino)uracil</name>
        <dbReference type="ChEBI" id="CHEBI:15934"/>
    </ligand>
</feature>
<evidence type="ECO:0000256" key="2">
    <source>
        <dbReference type="ARBA" id="ARBA00007424"/>
    </source>
</evidence>
<dbReference type="NCBIfam" id="TIGR00114">
    <property type="entry name" value="lumazine-synth"/>
    <property type="match status" value="1"/>
</dbReference>
<dbReference type="InterPro" id="IPR036467">
    <property type="entry name" value="LS/RS_sf"/>
</dbReference>
<evidence type="ECO:0000256" key="7">
    <source>
        <dbReference type="ARBA" id="ARBA00072606"/>
    </source>
</evidence>
<dbReference type="GO" id="GO:0005829">
    <property type="term" value="C:cytosol"/>
    <property type="evidence" value="ECO:0007669"/>
    <property type="project" value="TreeGrafter"/>
</dbReference>
<comment type="similarity">
    <text evidence="2 8">Belongs to the DMRL synthase family.</text>
</comment>
<dbReference type="FunFam" id="3.40.50.960:FF:000001">
    <property type="entry name" value="6,7-dimethyl-8-ribityllumazine synthase"/>
    <property type="match status" value="1"/>
</dbReference>
<comment type="caution">
    <text evidence="9">The sequence shown here is derived from an EMBL/GenBank/DDBJ whole genome shotgun (WGS) entry which is preliminary data.</text>
</comment>
<dbReference type="GO" id="GO:0000906">
    <property type="term" value="F:6,7-dimethyl-8-ribityllumazine synthase activity"/>
    <property type="evidence" value="ECO:0007669"/>
    <property type="project" value="UniProtKB-UniRule"/>
</dbReference>
<dbReference type="EMBL" id="ACJX03000001">
    <property type="protein sequence ID" value="KRT36157.1"/>
    <property type="molecule type" value="Genomic_DNA"/>
</dbReference>
<feature type="binding site" evidence="8">
    <location>
        <position position="127"/>
    </location>
    <ligand>
        <name>(2S)-2-hydroxy-3-oxobutyl phosphate</name>
        <dbReference type="ChEBI" id="CHEBI:58830"/>
    </ligand>
</feature>
<dbReference type="PANTHER" id="PTHR21058">
    <property type="entry name" value="6,7-DIMETHYL-8-RIBITYLLUMAZINE SYNTHASE DMRL SYNTHASE LUMAZINE SYNTHASE"/>
    <property type="match status" value="1"/>
</dbReference>
<feature type="binding site" evidence="8">
    <location>
        <begin position="85"/>
        <end position="86"/>
    </location>
    <ligand>
        <name>(2S)-2-hydroxy-3-oxobutyl phosphate</name>
        <dbReference type="ChEBI" id="CHEBI:58830"/>
    </ligand>
</feature>
<evidence type="ECO:0000256" key="4">
    <source>
        <dbReference type="ARBA" id="ARBA00022619"/>
    </source>
</evidence>
<dbReference type="InterPro" id="IPR002180">
    <property type="entry name" value="LS/RS"/>
</dbReference>
<dbReference type="EC" id="2.5.1.78" evidence="3 8"/>
<dbReference type="PANTHER" id="PTHR21058:SF0">
    <property type="entry name" value="6,7-DIMETHYL-8-RIBITYLLUMAZINE SYNTHASE"/>
    <property type="match status" value="1"/>
</dbReference>
<evidence type="ECO:0000313" key="9">
    <source>
        <dbReference type="EMBL" id="KRT36157.1"/>
    </source>
</evidence>
<feature type="active site" description="Proton donor" evidence="8">
    <location>
        <position position="88"/>
    </location>
</feature>
<reference evidence="10" key="1">
    <citation type="submission" date="2012-09" db="EMBL/GenBank/DDBJ databases">
        <authorList>
            <person name="Weinstock G."/>
            <person name="Sodergren E."/>
            <person name="Clifton S."/>
            <person name="Fulton L."/>
            <person name="Fulton B."/>
            <person name="Courtney L."/>
            <person name="Fronick C."/>
            <person name="Harrison M."/>
            <person name="Strong C."/>
            <person name="Farmer C."/>
            <person name="Delehaunty K."/>
            <person name="Markovic C."/>
            <person name="Hall O."/>
            <person name="Minx P."/>
            <person name="Tomlinson C."/>
            <person name="Mitreva M."/>
            <person name="Nelson J."/>
            <person name="Hou S."/>
            <person name="Wollam A."/>
            <person name="Pepin K.H."/>
            <person name="Johnson M."/>
            <person name="Bhonagiri V."/>
            <person name="Nash W.E."/>
            <person name="Suruliraj S."/>
            <person name="Warren W."/>
            <person name="Chinwalla A."/>
            <person name="Mardis E.R."/>
            <person name="Wilson R.K."/>
        </authorList>
    </citation>
    <scope>NUCLEOTIDE SEQUENCE [LARGE SCALE GENOMIC DNA]</scope>
    <source>
        <strain evidence="10">OS1</strain>
    </source>
</reference>
<dbReference type="HAMAP" id="MF_00178">
    <property type="entry name" value="Lumazine_synth"/>
    <property type="match status" value="1"/>
</dbReference>
<protein>
    <recommendedName>
        <fullName evidence="7 8">6,7-dimethyl-8-ribityllumazine synthase</fullName>
        <shortName evidence="8">DMRL synthase</shortName>
        <shortName evidence="8">LS</shortName>
        <shortName evidence="8">Lumazine synthase</shortName>
        <ecNumber evidence="3 8">2.5.1.78</ecNumber>
    </recommendedName>
</protein>
<comment type="catalytic activity">
    <reaction evidence="6 8">
        <text>(2S)-2-hydroxy-3-oxobutyl phosphate + 5-amino-6-(D-ribitylamino)uracil = 6,7-dimethyl-8-(1-D-ribityl)lumazine + phosphate + 2 H2O + H(+)</text>
        <dbReference type="Rhea" id="RHEA:26152"/>
        <dbReference type="ChEBI" id="CHEBI:15377"/>
        <dbReference type="ChEBI" id="CHEBI:15378"/>
        <dbReference type="ChEBI" id="CHEBI:15934"/>
        <dbReference type="ChEBI" id="CHEBI:43474"/>
        <dbReference type="ChEBI" id="CHEBI:58201"/>
        <dbReference type="ChEBI" id="CHEBI:58830"/>
        <dbReference type="EC" id="2.5.1.78"/>
    </reaction>
</comment>
<evidence type="ECO:0000313" key="10">
    <source>
        <dbReference type="Proteomes" id="UP000005273"/>
    </source>
</evidence>
<keyword evidence="5 8" id="KW-0808">Transferase</keyword>
<dbReference type="SUPFAM" id="SSF52121">
    <property type="entry name" value="Lumazine synthase"/>
    <property type="match status" value="1"/>
</dbReference>
<dbReference type="Pfam" id="PF00885">
    <property type="entry name" value="DMRL_synthase"/>
    <property type="match status" value="1"/>
</dbReference>
<dbReference type="eggNOG" id="COG0054">
    <property type="taxonomic scope" value="Bacteria"/>
</dbReference>
<comment type="pathway">
    <text evidence="1 8">Cofactor biosynthesis; riboflavin biosynthesis; riboflavin from 2-hydroxy-3-oxobutyl phosphate and 5-amino-6-(D-ribitylamino)uracil: step 1/2.</text>
</comment>
<dbReference type="Gene3D" id="3.40.50.960">
    <property type="entry name" value="Lumazine/riboflavin synthase"/>
    <property type="match status" value="1"/>
</dbReference>
<dbReference type="CDD" id="cd09209">
    <property type="entry name" value="Lumazine_synthase-I"/>
    <property type="match status" value="1"/>
</dbReference>
<dbReference type="AlphaFoldDB" id="A0A0T5XCR7"/>
<proteinExistence type="inferred from homology"/>
<keyword evidence="4 8" id="KW-0686">Riboflavin biosynthesis</keyword>
<dbReference type="OrthoDB" id="9809709at2"/>
<sequence>MRVLQGNLIGEGQRVALVASRFNELITNKLIEGAKDILFRHGVRPQDVDLYWVPGAWELPLIAEELALSGDYDAVIPLGAIIRGDTPHFDYVASEVSKGLAKIALEQRVPVVFGVLTCDNLEQALLRAGSKAGNKGAEAAMAALEMVNLLSQIRNQKGGTQIA</sequence>
<dbReference type="STRING" id="592015.HMPREF1705_03422"/>
<dbReference type="InterPro" id="IPR034964">
    <property type="entry name" value="LS"/>
</dbReference>
<organism evidence="9 10">
    <name type="scientific">Acetomicrobium hydrogeniformans ATCC BAA-1850</name>
    <dbReference type="NCBI Taxonomy" id="592015"/>
    <lineage>
        <taxon>Bacteria</taxon>
        <taxon>Thermotogati</taxon>
        <taxon>Synergistota</taxon>
        <taxon>Synergistia</taxon>
        <taxon>Synergistales</taxon>
        <taxon>Acetomicrobiaceae</taxon>
        <taxon>Acetomicrobium</taxon>
    </lineage>
</organism>
<dbReference type="UniPathway" id="UPA00275">
    <property type="reaction ID" value="UER00404"/>
</dbReference>
<feature type="binding site" evidence="8">
    <location>
        <begin position="56"/>
        <end position="58"/>
    </location>
    <ligand>
        <name>5-amino-6-(D-ribitylamino)uracil</name>
        <dbReference type="ChEBI" id="CHEBI:15934"/>
    </ligand>
</feature>
<evidence type="ECO:0000256" key="6">
    <source>
        <dbReference type="ARBA" id="ARBA00048785"/>
    </source>
</evidence>
<dbReference type="GO" id="GO:0009349">
    <property type="term" value="C:riboflavin synthase complex"/>
    <property type="evidence" value="ECO:0007669"/>
    <property type="project" value="UniProtKB-UniRule"/>
</dbReference>
<feature type="binding site" evidence="8">
    <location>
        <position position="113"/>
    </location>
    <ligand>
        <name>5-amino-6-(D-ribitylamino)uracil</name>
        <dbReference type="ChEBI" id="CHEBI:15934"/>
    </ligand>
</feature>
<evidence type="ECO:0000256" key="3">
    <source>
        <dbReference type="ARBA" id="ARBA00012664"/>
    </source>
</evidence>
<keyword evidence="10" id="KW-1185">Reference proteome</keyword>
<dbReference type="NCBIfam" id="NF000812">
    <property type="entry name" value="PRK00061.1-4"/>
    <property type="match status" value="1"/>
</dbReference>
<evidence type="ECO:0000256" key="5">
    <source>
        <dbReference type="ARBA" id="ARBA00022679"/>
    </source>
</evidence>
<evidence type="ECO:0000256" key="8">
    <source>
        <dbReference type="HAMAP-Rule" id="MF_00178"/>
    </source>
</evidence>